<evidence type="ECO:0000256" key="1">
    <source>
        <dbReference type="SAM" id="MobiDB-lite"/>
    </source>
</evidence>
<name>A0A328C475_9DELT</name>
<proteinExistence type="predicted"/>
<dbReference type="RefSeq" id="WP_111730482.1">
    <property type="nucleotide sequence ID" value="NZ_QHKO01000006.1"/>
</dbReference>
<feature type="region of interest" description="Disordered" evidence="1">
    <location>
        <begin position="244"/>
        <end position="282"/>
    </location>
</feature>
<protein>
    <submittedName>
        <fullName evidence="2">Uncharacterized protein</fullName>
    </submittedName>
</protein>
<dbReference type="Proteomes" id="UP000249169">
    <property type="component" value="Unassembled WGS sequence"/>
</dbReference>
<keyword evidence="3" id="KW-1185">Reference proteome</keyword>
<dbReference type="AlphaFoldDB" id="A0A328C475"/>
<evidence type="ECO:0000313" key="3">
    <source>
        <dbReference type="Proteomes" id="UP000249169"/>
    </source>
</evidence>
<dbReference type="EMBL" id="QHKO01000006">
    <property type="protein sequence ID" value="RAL21194.1"/>
    <property type="molecule type" value="Genomic_DNA"/>
</dbReference>
<dbReference type="OrthoDB" id="5499079at2"/>
<evidence type="ECO:0000313" key="2">
    <source>
        <dbReference type="EMBL" id="RAL21194.1"/>
    </source>
</evidence>
<comment type="caution">
    <text evidence="2">The sequence shown here is derived from an EMBL/GenBank/DDBJ whole genome shotgun (WGS) entry which is preliminary data.</text>
</comment>
<accession>A0A328C475</accession>
<feature type="compositionally biased region" description="Acidic residues" evidence="1">
    <location>
        <begin position="253"/>
        <end position="263"/>
    </location>
</feature>
<organism evidence="2 3">
    <name type="scientific">Lujinxingia litoralis</name>
    <dbReference type="NCBI Taxonomy" id="2211119"/>
    <lineage>
        <taxon>Bacteria</taxon>
        <taxon>Deltaproteobacteria</taxon>
        <taxon>Bradymonadales</taxon>
        <taxon>Lujinxingiaceae</taxon>
        <taxon>Lujinxingia</taxon>
    </lineage>
</organism>
<gene>
    <name evidence="2" type="ORF">DL240_13765</name>
</gene>
<reference evidence="2 3" key="1">
    <citation type="submission" date="2018-05" db="EMBL/GenBank/DDBJ databases">
        <title>Lujinxingia marina gen. nov. sp. nov., a new facultative anaerobic member of the class Deltaproteobacteria, and proposal of Lujinxingaceae fam. nov.</title>
        <authorList>
            <person name="Li C.-M."/>
        </authorList>
    </citation>
    <scope>NUCLEOTIDE SEQUENCE [LARGE SCALE GENOMIC DNA]</scope>
    <source>
        <strain evidence="2 3">B210</strain>
    </source>
</reference>
<sequence>MRIVSQSEFFNSYVLPPSRLGWAARRAREGIGKVEPAAPPEIGACNEGLIAMTEHYAERHRAWQAARSERADPELALSDHKLDKSFSNFVSRARMEIEDHGEHSPRGKAAQRLLTGPLNVEVHAVTNVAREDQEAMLRSILTDLDASHLRDIEACGLLASYAVLQADFKAFAEAMSQAIKSEAAPTTEELQQLAADISSKSVELIHRVNGAYPTTSEEDRKNRSLILGPFALQNDRAAAFYRKSRGQNRLPDIDPESDVDIIVDDQANADAPTPGDEVPQPA</sequence>